<evidence type="ECO:0000256" key="1">
    <source>
        <dbReference type="SAM" id="Phobius"/>
    </source>
</evidence>
<proteinExistence type="predicted"/>
<evidence type="ECO:0008006" key="5">
    <source>
        <dbReference type="Google" id="ProtNLM"/>
    </source>
</evidence>
<name>A0A0G4ED87_VITBC</name>
<dbReference type="Proteomes" id="UP000041254">
    <property type="component" value="Unassembled WGS sequence"/>
</dbReference>
<reference evidence="3 4" key="1">
    <citation type="submission" date="2014-11" db="EMBL/GenBank/DDBJ databases">
        <authorList>
            <person name="Zhu J."/>
            <person name="Qi W."/>
            <person name="Song R."/>
        </authorList>
    </citation>
    <scope>NUCLEOTIDE SEQUENCE [LARGE SCALE GENOMIC DNA]</scope>
</reference>
<feature type="chain" id="PRO_5005187173" description="BAP29/BAP31 transmembrane domain-containing protein" evidence="2">
    <location>
        <begin position="21"/>
        <end position="92"/>
    </location>
</feature>
<organism evidence="3 4">
    <name type="scientific">Vitrella brassicaformis (strain CCMP3155)</name>
    <dbReference type="NCBI Taxonomy" id="1169540"/>
    <lineage>
        <taxon>Eukaryota</taxon>
        <taxon>Sar</taxon>
        <taxon>Alveolata</taxon>
        <taxon>Colpodellida</taxon>
        <taxon>Vitrellaceae</taxon>
        <taxon>Vitrella</taxon>
    </lineage>
</organism>
<keyword evidence="1" id="KW-0812">Transmembrane</keyword>
<keyword evidence="1" id="KW-1133">Transmembrane helix</keyword>
<feature type="transmembrane region" description="Helical" evidence="1">
    <location>
        <begin position="52"/>
        <end position="75"/>
    </location>
</feature>
<feature type="signal peptide" evidence="2">
    <location>
        <begin position="1"/>
        <end position="20"/>
    </location>
</feature>
<sequence length="92" mass="10488">MKIWLIVGLVFVAPILLSLAETAATGDAEEKPAAARAASKEAEEWRFMGHGWRFWGGLLVGLWLLTAGVHLVVDYNQFHERRKRRLMEEKLK</sequence>
<keyword evidence="2" id="KW-0732">Signal</keyword>
<gene>
    <name evidence="3" type="ORF">Vbra_7064</name>
</gene>
<dbReference type="EMBL" id="CDMY01000153">
    <property type="protein sequence ID" value="CEL93306.1"/>
    <property type="molecule type" value="Genomic_DNA"/>
</dbReference>
<evidence type="ECO:0000256" key="2">
    <source>
        <dbReference type="SAM" id="SignalP"/>
    </source>
</evidence>
<evidence type="ECO:0000313" key="4">
    <source>
        <dbReference type="Proteomes" id="UP000041254"/>
    </source>
</evidence>
<evidence type="ECO:0000313" key="3">
    <source>
        <dbReference type="EMBL" id="CEL93306.1"/>
    </source>
</evidence>
<keyword evidence="4" id="KW-1185">Reference proteome</keyword>
<keyword evidence="1" id="KW-0472">Membrane</keyword>
<dbReference type="InParanoid" id="A0A0G4ED87"/>
<protein>
    <recommendedName>
        <fullName evidence="5">BAP29/BAP31 transmembrane domain-containing protein</fullName>
    </recommendedName>
</protein>
<dbReference type="AlphaFoldDB" id="A0A0G4ED87"/>
<dbReference type="VEuPathDB" id="CryptoDB:Vbra_7064"/>
<accession>A0A0G4ED87</accession>